<feature type="domain" description="RRM" evidence="9">
    <location>
        <begin position="330"/>
        <end position="406"/>
    </location>
</feature>
<dbReference type="Gene3D" id="3.30.70.330">
    <property type="match status" value="1"/>
</dbReference>
<sequence length="629" mass="69116">MSSPVRHPAAKLWKHATSALQSVQQEDEERKWRKEAACVHLLTAAAMDGFEATRVVMSRIQALDSENAHRIMRLLLMQEHGQQGMIHLAFAPDALFQSVVVRAGVELGVATGTTSAAASPVLLRQNSWAPPPSVLSRSNSGTARDGLSDEQWSSDELVSPNNLGLSPFYGGVGSDLMDEVFLGDYGAAARKSDPNGGEPFHLDIEHRGPSGNGMKWGTNGHHHDRSISGDGFAWKPCVYFARGYCKNGNACRFLHGLPEDGASALKLMASAFPFSPTGSVPPSPSSFSSQRATTAEAVAAMMLAGEESHNFMGRTRTERGNLMTTNPGSRQIYLTFPADSTFTEQDVSNYFSNYGPVQDVRIPFQQKRMFGFVTFVYSETVKLILAMGNPHNVCDSRVLVKPYKEKIKNPDKFRHAFIQQQQAQTFDHLQQLVPMLSDSGSYNHELLLRRKLQEQQQAVELQRSIELQWRRFSGLQLDLSDRSLSSASASINSPFVAVTRPISSVDSSSSGTNSPREDKSPRVAEPEEKTNNFDKDDGLLERFLSTLTMACLIAHSPHRSFMLDSLSNDEDGSPPVDIVNTSHLIPSALLLITSSLDKPSFSYWNVKLKIDAEVSIVLAHSKAEKDSGT</sequence>
<dbReference type="CDD" id="cd12458">
    <property type="entry name" value="RRM_AtC3H46_like"/>
    <property type="match status" value="1"/>
</dbReference>
<dbReference type="InterPro" id="IPR012677">
    <property type="entry name" value="Nucleotide-bd_a/b_plait_sf"/>
</dbReference>
<dbReference type="Pfam" id="PF23182">
    <property type="entry name" value="PABC_AtC3H46"/>
    <property type="match status" value="1"/>
</dbReference>
<comment type="caution">
    <text evidence="11">The sequence shown here is derived from an EMBL/GenBank/DDBJ whole genome shotgun (WGS) entry which is preliminary data.</text>
</comment>
<keyword evidence="3 7" id="KW-0862">Zinc</keyword>
<evidence type="ECO:0000256" key="3">
    <source>
        <dbReference type="ARBA" id="ARBA00022833"/>
    </source>
</evidence>
<evidence type="ECO:0000259" key="9">
    <source>
        <dbReference type="PROSITE" id="PS50102"/>
    </source>
</evidence>
<dbReference type="Pfam" id="PF16131">
    <property type="entry name" value="Torus"/>
    <property type="match status" value="1"/>
</dbReference>
<dbReference type="Gene3D" id="4.10.1000.10">
    <property type="entry name" value="Zinc finger, CCCH-type"/>
    <property type="match status" value="1"/>
</dbReference>
<evidence type="ECO:0000256" key="6">
    <source>
        <dbReference type="PROSITE-ProRule" id="PRU00176"/>
    </source>
</evidence>
<dbReference type="InterPro" id="IPR032297">
    <property type="entry name" value="Torus"/>
</dbReference>
<evidence type="ECO:0000256" key="5">
    <source>
        <dbReference type="ARBA" id="ARBA00023125"/>
    </source>
</evidence>
<evidence type="ECO:0000256" key="8">
    <source>
        <dbReference type="SAM" id="MobiDB-lite"/>
    </source>
</evidence>
<feature type="domain" description="C3H1-type" evidence="10">
    <location>
        <begin position="231"/>
        <end position="258"/>
    </location>
</feature>
<feature type="region of interest" description="Disordered" evidence="8">
    <location>
        <begin position="502"/>
        <end position="535"/>
    </location>
</feature>
<dbReference type="GO" id="GO:0003677">
    <property type="term" value="F:DNA binding"/>
    <property type="evidence" value="ECO:0007669"/>
    <property type="project" value="UniProtKB-KW"/>
</dbReference>
<dbReference type="InterPro" id="IPR000504">
    <property type="entry name" value="RRM_dom"/>
</dbReference>
<evidence type="ECO:0000313" key="12">
    <source>
        <dbReference type="Proteomes" id="UP000734854"/>
    </source>
</evidence>
<dbReference type="FunFam" id="3.30.70.330:FF:000678">
    <property type="entry name" value="zinc finger CCCH domain-containing protein 53-like isoform X2"/>
    <property type="match status" value="1"/>
</dbReference>
<evidence type="ECO:0000313" key="11">
    <source>
        <dbReference type="EMBL" id="KAG6485344.1"/>
    </source>
</evidence>
<dbReference type="SMART" id="SM00360">
    <property type="entry name" value="RRM"/>
    <property type="match status" value="1"/>
</dbReference>
<dbReference type="PROSITE" id="PS50102">
    <property type="entry name" value="RRM"/>
    <property type="match status" value="1"/>
</dbReference>
<dbReference type="EMBL" id="JACMSC010000015">
    <property type="protein sequence ID" value="KAG6485344.1"/>
    <property type="molecule type" value="Genomic_DNA"/>
</dbReference>
<dbReference type="PANTHER" id="PTHR24009:SF3">
    <property type="entry name" value="RNA-BINDING (RRM_RBD_RNP MOTIFS) FAMILY PROTEIN-RELATED"/>
    <property type="match status" value="1"/>
</dbReference>
<dbReference type="AlphaFoldDB" id="A0A8J5KNZ0"/>
<dbReference type="Proteomes" id="UP000734854">
    <property type="component" value="Unassembled WGS sequence"/>
</dbReference>
<dbReference type="GO" id="GO:0003723">
    <property type="term" value="F:RNA binding"/>
    <property type="evidence" value="ECO:0007669"/>
    <property type="project" value="UniProtKB-UniRule"/>
</dbReference>
<feature type="region of interest" description="Disordered" evidence="8">
    <location>
        <begin position="129"/>
        <end position="154"/>
    </location>
</feature>
<evidence type="ECO:0000259" key="10">
    <source>
        <dbReference type="PROSITE" id="PS50103"/>
    </source>
</evidence>
<evidence type="ECO:0008006" key="13">
    <source>
        <dbReference type="Google" id="ProtNLM"/>
    </source>
</evidence>
<protein>
    <recommendedName>
        <fullName evidence="13">Zinc finger CCCH domain-containing protein 53</fullName>
    </recommendedName>
</protein>
<proteinExistence type="predicted"/>
<dbReference type="Pfam" id="PF00076">
    <property type="entry name" value="RRM_1"/>
    <property type="match status" value="1"/>
</dbReference>
<keyword evidence="5" id="KW-0238">DNA-binding</keyword>
<dbReference type="PANTHER" id="PTHR24009">
    <property type="entry name" value="RNA-BINDING (RRM/RBD/RNP MOTIFS)"/>
    <property type="match status" value="1"/>
</dbReference>
<feature type="compositionally biased region" description="Low complexity" evidence="8">
    <location>
        <begin position="503"/>
        <end position="514"/>
    </location>
</feature>
<dbReference type="SUPFAM" id="SSF54928">
    <property type="entry name" value="RNA-binding domain, RBD"/>
    <property type="match status" value="1"/>
</dbReference>
<keyword evidence="2 7" id="KW-0863">Zinc-finger</keyword>
<dbReference type="InterPro" id="IPR000571">
    <property type="entry name" value="Znf_CCCH"/>
</dbReference>
<evidence type="ECO:0000256" key="1">
    <source>
        <dbReference type="ARBA" id="ARBA00022723"/>
    </source>
</evidence>
<dbReference type="SUPFAM" id="SSF90229">
    <property type="entry name" value="CCCH zinc finger"/>
    <property type="match status" value="1"/>
</dbReference>
<dbReference type="SMART" id="SM00356">
    <property type="entry name" value="ZnF_C3H1"/>
    <property type="match status" value="1"/>
</dbReference>
<dbReference type="GO" id="GO:0008270">
    <property type="term" value="F:zinc ion binding"/>
    <property type="evidence" value="ECO:0007669"/>
    <property type="project" value="UniProtKB-KW"/>
</dbReference>
<keyword evidence="4 6" id="KW-0694">RNA-binding</keyword>
<evidence type="ECO:0000256" key="7">
    <source>
        <dbReference type="PROSITE-ProRule" id="PRU00723"/>
    </source>
</evidence>
<dbReference type="InterPro" id="IPR056276">
    <property type="entry name" value="AtC3H46-like_PABC-like"/>
</dbReference>
<organism evidence="11 12">
    <name type="scientific">Zingiber officinale</name>
    <name type="common">Ginger</name>
    <name type="synonym">Amomum zingiber</name>
    <dbReference type="NCBI Taxonomy" id="94328"/>
    <lineage>
        <taxon>Eukaryota</taxon>
        <taxon>Viridiplantae</taxon>
        <taxon>Streptophyta</taxon>
        <taxon>Embryophyta</taxon>
        <taxon>Tracheophyta</taxon>
        <taxon>Spermatophyta</taxon>
        <taxon>Magnoliopsida</taxon>
        <taxon>Liliopsida</taxon>
        <taxon>Zingiberales</taxon>
        <taxon>Zingiberaceae</taxon>
        <taxon>Zingiber</taxon>
    </lineage>
</organism>
<dbReference type="PROSITE" id="PS50103">
    <property type="entry name" value="ZF_C3H1"/>
    <property type="match status" value="1"/>
</dbReference>
<gene>
    <name evidence="11" type="ORF">ZIOFF_053881</name>
</gene>
<reference evidence="11 12" key="1">
    <citation type="submission" date="2020-08" db="EMBL/GenBank/DDBJ databases">
        <title>Plant Genome Project.</title>
        <authorList>
            <person name="Zhang R.-G."/>
        </authorList>
    </citation>
    <scope>NUCLEOTIDE SEQUENCE [LARGE SCALE GENOMIC DNA]</scope>
    <source>
        <tissue evidence="11">Rhizome</tissue>
    </source>
</reference>
<dbReference type="InterPro" id="IPR035979">
    <property type="entry name" value="RBD_domain_sf"/>
</dbReference>
<evidence type="ECO:0000256" key="2">
    <source>
        <dbReference type="ARBA" id="ARBA00022771"/>
    </source>
</evidence>
<evidence type="ECO:0000256" key="4">
    <source>
        <dbReference type="ARBA" id="ARBA00022884"/>
    </source>
</evidence>
<keyword evidence="1 7" id="KW-0479">Metal-binding</keyword>
<accession>A0A8J5KNZ0</accession>
<feature type="compositionally biased region" description="Basic and acidic residues" evidence="8">
    <location>
        <begin position="515"/>
        <end position="535"/>
    </location>
</feature>
<keyword evidence="12" id="KW-1185">Reference proteome</keyword>
<name>A0A8J5KNZ0_ZINOF</name>
<dbReference type="InterPro" id="IPR034365">
    <property type="entry name" value="AtC3H46-like_RRM"/>
</dbReference>
<dbReference type="InterPro" id="IPR036855">
    <property type="entry name" value="Znf_CCCH_sf"/>
</dbReference>
<feature type="zinc finger region" description="C3H1-type" evidence="7">
    <location>
        <begin position="231"/>
        <end position="258"/>
    </location>
</feature>